<comment type="caution">
    <text evidence="3">The sequence shown here is derived from an EMBL/GenBank/DDBJ whole genome shotgun (WGS) entry which is preliminary data.</text>
</comment>
<dbReference type="Gene3D" id="1.10.10.60">
    <property type="entry name" value="Homeodomain-like"/>
    <property type="match status" value="1"/>
</dbReference>
<dbReference type="Proteomes" id="UP001178277">
    <property type="component" value="Unassembled WGS sequence"/>
</dbReference>
<keyword evidence="1" id="KW-0238">DNA-binding</keyword>
<evidence type="ECO:0000313" key="3">
    <source>
        <dbReference type="EMBL" id="MDP1420159.1"/>
    </source>
</evidence>
<dbReference type="EMBL" id="JAUUTP010000019">
    <property type="protein sequence ID" value="MDP1420159.1"/>
    <property type="molecule type" value="Genomic_DNA"/>
</dbReference>
<evidence type="ECO:0000259" key="2">
    <source>
        <dbReference type="Pfam" id="PF00440"/>
    </source>
</evidence>
<dbReference type="GO" id="GO:0003677">
    <property type="term" value="F:DNA binding"/>
    <property type="evidence" value="ECO:0007669"/>
    <property type="project" value="UniProtKB-KW"/>
</dbReference>
<protein>
    <submittedName>
        <fullName evidence="3">TetR family transcriptional regulator</fullName>
    </submittedName>
</protein>
<dbReference type="InterPro" id="IPR009057">
    <property type="entry name" value="Homeodomain-like_sf"/>
</dbReference>
<name>A0AA90NUV8_9BACI</name>
<accession>A0AA90NUV8</accession>
<reference evidence="3" key="1">
    <citation type="submission" date="2023-07" db="EMBL/GenBank/DDBJ databases">
        <title>Murine gut Bacillus species.</title>
        <authorList>
            <person name="Gutman E."/>
            <person name="Hashuel R."/>
            <person name="Litvak Y."/>
        </authorList>
    </citation>
    <scope>NUCLEOTIDE SEQUENCE</scope>
    <source>
        <strain evidence="3">RU283</strain>
    </source>
</reference>
<sequence>MKYTTGEETKKKMIDSAFQLLADKGYDARSIDEIMKGAGKTKGHSMFILKIKKICYTKLYRID</sequence>
<dbReference type="Pfam" id="PF00440">
    <property type="entry name" value="TetR_N"/>
    <property type="match status" value="1"/>
</dbReference>
<organism evidence="3 4">
    <name type="scientific">Peribacillus simplex</name>
    <dbReference type="NCBI Taxonomy" id="1478"/>
    <lineage>
        <taxon>Bacteria</taxon>
        <taxon>Bacillati</taxon>
        <taxon>Bacillota</taxon>
        <taxon>Bacilli</taxon>
        <taxon>Bacillales</taxon>
        <taxon>Bacillaceae</taxon>
        <taxon>Peribacillus</taxon>
    </lineage>
</organism>
<proteinExistence type="predicted"/>
<dbReference type="RefSeq" id="WP_305161346.1">
    <property type="nucleotide sequence ID" value="NZ_JAUUTP010000019.1"/>
</dbReference>
<dbReference type="AlphaFoldDB" id="A0AA90NUV8"/>
<dbReference type="InterPro" id="IPR001647">
    <property type="entry name" value="HTH_TetR"/>
</dbReference>
<evidence type="ECO:0000313" key="4">
    <source>
        <dbReference type="Proteomes" id="UP001178277"/>
    </source>
</evidence>
<dbReference type="SUPFAM" id="SSF46689">
    <property type="entry name" value="Homeodomain-like"/>
    <property type="match status" value="1"/>
</dbReference>
<gene>
    <name evidence="3" type="ORF">Q8G35_17615</name>
</gene>
<feature type="domain" description="HTH tetR-type" evidence="2">
    <location>
        <begin position="14"/>
        <end position="43"/>
    </location>
</feature>
<evidence type="ECO:0000256" key="1">
    <source>
        <dbReference type="ARBA" id="ARBA00023125"/>
    </source>
</evidence>